<sequence>MRAWAQISHMYPHRPSLLRPCIRRMISSSAPAPKDGGHMCKCDEFLPWLQQKTGHEISSMLSVGFSTCGRSLLASQPIQPGDCLMKVPYSAQITTDKIHPELEPLLADNVGDISRVAVVLLAEKKLGQLSEWAPYINCLPHINEMHNTIFWSTEELDMLQQSPIYQETTSQKTFVKEEFSAVKSVIADQSYAAGDQVLIRYGRFSNATLLLDFGFTLPCNIYDQVQIWMDLPAHDPLYTMKLELLHKHCLPKNSPAKALHTSGSPFIIKEVKSATGKGKGIPQALRAFARVLSITSHEELKALGSEAAVNDGRLARHPLKNRESEIQAHGILISRLNNMIQGHDSAIKVLESMDPDIDARHALRRQMARDLLTGELRVLKSACAWLTCYCSRLSSLSIV</sequence>
<dbReference type="InterPro" id="IPR046341">
    <property type="entry name" value="SET_dom_sf"/>
</dbReference>
<comment type="caution">
    <text evidence="5">The sequence shown here is derived from an EMBL/GenBank/DDBJ whole genome shotgun (WGS) entry which is preliminary data.</text>
</comment>
<keyword evidence="1" id="KW-0489">Methyltransferase</keyword>
<evidence type="ECO:0000313" key="5">
    <source>
        <dbReference type="EMBL" id="KAJ6842745.1"/>
    </source>
</evidence>
<dbReference type="PANTHER" id="PTHR13271">
    <property type="entry name" value="UNCHARACTERIZED PUTATIVE METHYLTRANSFERASE"/>
    <property type="match status" value="1"/>
</dbReference>
<organism evidence="5 6">
    <name type="scientific">Iris pallida</name>
    <name type="common">Sweet iris</name>
    <dbReference type="NCBI Taxonomy" id="29817"/>
    <lineage>
        <taxon>Eukaryota</taxon>
        <taxon>Viridiplantae</taxon>
        <taxon>Streptophyta</taxon>
        <taxon>Embryophyta</taxon>
        <taxon>Tracheophyta</taxon>
        <taxon>Spermatophyta</taxon>
        <taxon>Magnoliopsida</taxon>
        <taxon>Liliopsida</taxon>
        <taxon>Asparagales</taxon>
        <taxon>Iridaceae</taxon>
        <taxon>Iridoideae</taxon>
        <taxon>Irideae</taxon>
        <taxon>Iris</taxon>
    </lineage>
</organism>
<dbReference type="Proteomes" id="UP001140949">
    <property type="component" value="Unassembled WGS sequence"/>
</dbReference>
<feature type="domain" description="Rubisco LSMT substrate-binding" evidence="4">
    <location>
        <begin position="233"/>
        <end position="379"/>
    </location>
</feature>
<evidence type="ECO:0000256" key="2">
    <source>
        <dbReference type="ARBA" id="ARBA00022679"/>
    </source>
</evidence>
<dbReference type="AlphaFoldDB" id="A0AAX6HR35"/>
<gene>
    <name evidence="5" type="ORF">M6B38_298370</name>
</gene>
<dbReference type="GO" id="GO:0016279">
    <property type="term" value="F:protein-lysine N-methyltransferase activity"/>
    <property type="evidence" value="ECO:0007669"/>
    <property type="project" value="TreeGrafter"/>
</dbReference>
<dbReference type="PANTHER" id="PTHR13271:SF134">
    <property type="entry name" value="OS01G0976450 PROTEIN"/>
    <property type="match status" value="1"/>
</dbReference>
<dbReference type="Gene3D" id="3.90.1420.10">
    <property type="entry name" value="Rubisco LSMT, substrate-binding domain"/>
    <property type="match status" value="1"/>
</dbReference>
<reference evidence="5" key="2">
    <citation type="submission" date="2023-04" db="EMBL/GenBank/DDBJ databases">
        <authorList>
            <person name="Bruccoleri R.E."/>
            <person name="Oakeley E.J."/>
            <person name="Faust A.-M."/>
            <person name="Dessus-Babus S."/>
            <person name="Altorfer M."/>
            <person name="Burckhardt D."/>
            <person name="Oertli M."/>
            <person name="Naumann U."/>
            <person name="Petersen F."/>
            <person name="Wong J."/>
        </authorList>
    </citation>
    <scope>NUCLEOTIDE SEQUENCE</scope>
    <source>
        <strain evidence="5">GSM-AAB239-AS_SAM_17_03QT</strain>
        <tissue evidence="5">Leaf</tissue>
    </source>
</reference>
<evidence type="ECO:0000259" key="4">
    <source>
        <dbReference type="Pfam" id="PF09273"/>
    </source>
</evidence>
<proteinExistence type="predicted"/>
<reference evidence="5" key="1">
    <citation type="journal article" date="2023" name="GigaByte">
        <title>Genome assembly of the bearded iris, Iris pallida Lam.</title>
        <authorList>
            <person name="Bruccoleri R.E."/>
            <person name="Oakeley E.J."/>
            <person name="Faust A.M.E."/>
            <person name="Altorfer M."/>
            <person name="Dessus-Babus S."/>
            <person name="Burckhardt D."/>
            <person name="Oertli M."/>
            <person name="Naumann U."/>
            <person name="Petersen F."/>
            <person name="Wong J."/>
        </authorList>
    </citation>
    <scope>NUCLEOTIDE SEQUENCE</scope>
    <source>
        <strain evidence="5">GSM-AAB239-AS_SAM_17_03QT</strain>
    </source>
</reference>
<dbReference type="Pfam" id="PF09273">
    <property type="entry name" value="Rubis-subs-bind"/>
    <property type="match status" value="1"/>
</dbReference>
<protein>
    <recommendedName>
        <fullName evidence="4">Rubisco LSMT substrate-binding domain-containing protein</fullName>
    </recommendedName>
</protein>
<keyword evidence="3" id="KW-0949">S-adenosyl-L-methionine</keyword>
<dbReference type="GO" id="GO:0032259">
    <property type="term" value="P:methylation"/>
    <property type="evidence" value="ECO:0007669"/>
    <property type="project" value="UniProtKB-KW"/>
</dbReference>
<evidence type="ECO:0000313" key="6">
    <source>
        <dbReference type="Proteomes" id="UP001140949"/>
    </source>
</evidence>
<evidence type="ECO:0000256" key="3">
    <source>
        <dbReference type="ARBA" id="ARBA00022691"/>
    </source>
</evidence>
<dbReference type="EMBL" id="JANAVB010007399">
    <property type="protein sequence ID" value="KAJ6842745.1"/>
    <property type="molecule type" value="Genomic_DNA"/>
</dbReference>
<dbReference type="Gene3D" id="3.90.1410.10">
    <property type="entry name" value="set domain protein methyltransferase, domain 1"/>
    <property type="match status" value="2"/>
</dbReference>
<dbReference type="SUPFAM" id="SSF81822">
    <property type="entry name" value="RuBisCo LSMT C-terminal, substrate-binding domain"/>
    <property type="match status" value="1"/>
</dbReference>
<evidence type="ECO:0000256" key="1">
    <source>
        <dbReference type="ARBA" id="ARBA00022603"/>
    </source>
</evidence>
<dbReference type="InterPro" id="IPR015353">
    <property type="entry name" value="Rubisco_LSMT_subst-bd"/>
</dbReference>
<dbReference type="InterPro" id="IPR036464">
    <property type="entry name" value="Rubisco_LSMT_subst-bd_sf"/>
</dbReference>
<keyword evidence="6" id="KW-1185">Reference proteome</keyword>
<name>A0AAX6HR35_IRIPA</name>
<keyword evidence="2" id="KW-0808">Transferase</keyword>
<dbReference type="SUPFAM" id="SSF82199">
    <property type="entry name" value="SET domain"/>
    <property type="match status" value="1"/>
</dbReference>
<accession>A0AAX6HR35</accession>
<dbReference type="InterPro" id="IPR050600">
    <property type="entry name" value="SETD3_SETD6_MTase"/>
</dbReference>